<dbReference type="InterPro" id="IPR031309">
    <property type="entry name" value="Ribosomal_uL5_C"/>
</dbReference>
<evidence type="ECO:0000256" key="1">
    <source>
        <dbReference type="ARBA" id="ARBA00008553"/>
    </source>
</evidence>
<evidence type="ECO:0000313" key="11">
    <source>
        <dbReference type="EMBL" id="RPE34258.1"/>
    </source>
</evidence>
<evidence type="ECO:0000256" key="7">
    <source>
        <dbReference type="RuleBase" id="RU003930"/>
    </source>
</evidence>
<dbReference type="RefSeq" id="WP_030457412.1">
    <property type="nucleotide sequence ID" value="NZ_JBEXVB010000323.1"/>
</dbReference>
<evidence type="ECO:0000259" key="8">
    <source>
        <dbReference type="Pfam" id="PF00281"/>
    </source>
</evidence>
<dbReference type="InterPro" id="IPR002132">
    <property type="entry name" value="Ribosomal_uL5"/>
</dbReference>
<dbReference type="GO" id="GO:0019843">
    <property type="term" value="F:rRNA binding"/>
    <property type="evidence" value="ECO:0007669"/>
    <property type="project" value="UniProtKB-UniRule"/>
</dbReference>
<feature type="domain" description="Large ribosomal subunit protein uL5 N-terminal" evidence="8">
    <location>
        <begin position="33"/>
        <end position="89"/>
    </location>
</feature>
<evidence type="ECO:0000256" key="3">
    <source>
        <dbReference type="ARBA" id="ARBA00023274"/>
    </source>
</evidence>
<dbReference type="GO" id="GO:0005840">
    <property type="term" value="C:ribosome"/>
    <property type="evidence" value="ECO:0007669"/>
    <property type="project" value="UniProtKB-KW"/>
</dbReference>
<dbReference type="InterPro" id="IPR020929">
    <property type="entry name" value="Ribosomal_uL5_CS"/>
</dbReference>
<dbReference type="HAMAP" id="MF_01333_B">
    <property type="entry name" value="Ribosomal_uL5_B"/>
    <property type="match status" value="1"/>
</dbReference>
<dbReference type="Pfam" id="PF00281">
    <property type="entry name" value="Ribosomal_L5"/>
    <property type="match status" value="1"/>
</dbReference>
<evidence type="ECO:0000313" key="12">
    <source>
        <dbReference type="Proteomes" id="UP000266906"/>
    </source>
</evidence>
<evidence type="ECO:0000313" key="10">
    <source>
        <dbReference type="EMBL" id="ROR43909.1"/>
    </source>
</evidence>
<dbReference type="PIRSF" id="PIRSF002161">
    <property type="entry name" value="Ribosomal_L5"/>
    <property type="match status" value="1"/>
</dbReference>
<dbReference type="EMBL" id="RKQG01000001">
    <property type="protein sequence ID" value="RPE34258.1"/>
    <property type="molecule type" value="Genomic_DNA"/>
</dbReference>
<comment type="function">
    <text evidence="6">This is 1 of the proteins that bind and probably mediate the attachment of the 5S RNA into the large ribosomal subunit, where it forms part of the central protuberance. In the 70S ribosome it contacts protein S13 of the 30S subunit (bridge B1b), connecting the 2 subunits; this bridge is implicated in subunit movement. Contacts the P site tRNA; the 5S rRNA and some of its associated proteins might help stabilize positioning of ribosome-bound tRNAs.</text>
</comment>
<keyword evidence="3 6" id="KW-0687">Ribonucleoprotein</keyword>
<dbReference type="Proteomes" id="UP000267408">
    <property type="component" value="Unassembled WGS sequence"/>
</dbReference>
<dbReference type="Pfam" id="PF00673">
    <property type="entry name" value="Ribosomal_L5_C"/>
    <property type="match status" value="1"/>
</dbReference>
<keyword evidence="6" id="KW-0699">rRNA-binding</keyword>
<comment type="caution">
    <text evidence="11">The sequence shown here is derived from an EMBL/GenBank/DDBJ whole genome shotgun (WGS) entry which is preliminary data.</text>
</comment>
<dbReference type="GO" id="GO:0003735">
    <property type="term" value="F:structural constituent of ribosome"/>
    <property type="evidence" value="ECO:0007669"/>
    <property type="project" value="InterPro"/>
</dbReference>
<evidence type="ECO:0000256" key="5">
    <source>
        <dbReference type="ARBA" id="ARBA00058604"/>
    </source>
</evidence>
<dbReference type="FunFam" id="3.30.1440.10:FF:000001">
    <property type="entry name" value="50S ribosomal protein L5"/>
    <property type="match status" value="1"/>
</dbReference>
<dbReference type="InterPro" id="IPR031310">
    <property type="entry name" value="Ribosomal_uL5_N"/>
</dbReference>
<dbReference type="GO" id="GO:1990904">
    <property type="term" value="C:ribonucleoprotein complex"/>
    <property type="evidence" value="ECO:0007669"/>
    <property type="project" value="UniProtKB-KW"/>
</dbReference>
<reference evidence="12 13" key="1">
    <citation type="submission" date="2018-11" db="EMBL/GenBank/DDBJ databases">
        <title>Sequencing the genomes of 1000 actinobacteria strains.</title>
        <authorList>
            <person name="Klenk H.-P."/>
        </authorList>
    </citation>
    <scope>NUCLEOTIDE SEQUENCE [LARGE SCALE GENOMIC DNA]</scope>
    <source>
        <strain evidence="10 13">DSM 44780</strain>
        <strain evidence="11 12">DSM 44781</strain>
    </source>
</reference>
<dbReference type="EMBL" id="RJVJ01000001">
    <property type="protein sequence ID" value="ROR43909.1"/>
    <property type="molecule type" value="Genomic_DNA"/>
</dbReference>
<evidence type="ECO:0000256" key="2">
    <source>
        <dbReference type="ARBA" id="ARBA00022980"/>
    </source>
</evidence>
<dbReference type="Gene3D" id="3.30.1440.10">
    <property type="match status" value="1"/>
</dbReference>
<dbReference type="AlphaFoldDB" id="A0A3N4RLH5"/>
<evidence type="ECO:0000313" key="13">
    <source>
        <dbReference type="Proteomes" id="UP000267408"/>
    </source>
</evidence>
<comment type="subunit">
    <text evidence="6">Part of the 50S ribosomal subunit; part of the 5S rRNA/L5/L18/L25 subcomplex. Contacts the 5S rRNA and the P site tRNA. Forms a bridge to the 30S subunit in the 70S ribosome.</text>
</comment>
<accession>A0A3N4RLH5</accession>
<dbReference type="InterPro" id="IPR020930">
    <property type="entry name" value="Ribosomal_uL5_bac-type"/>
</dbReference>
<name>A0A3N4RLH5_9ACTN</name>
<dbReference type="GO" id="GO:0000049">
    <property type="term" value="F:tRNA binding"/>
    <property type="evidence" value="ECO:0007669"/>
    <property type="project" value="UniProtKB-UniRule"/>
</dbReference>
<proteinExistence type="inferred from homology"/>
<dbReference type="Proteomes" id="UP000266906">
    <property type="component" value="Unassembled WGS sequence"/>
</dbReference>
<dbReference type="PANTHER" id="PTHR11994">
    <property type="entry name" value="60S RIBOSOMAL PROTEIN L11-RELATED"/>
    <property type="match status" value="1"/>
</dbReference>
<evidence type="ECO:0000259" key="9">
    <source>
        <dbReference type="Pfam" id="PF00673"/>
    </source>
</evidence>
<dbReference type="SUPFAM" id="SSF55282">
    <property type="entry name" value="RL5-like"/>
    <property type="match status" value="1"/>
</dbReference>
<comment type="function">
    <text evidence="5">This is one of the proteins that bind and probably mediate the attachment of the 5S RNA into the large ribosomal subunit, where it forms part of the central protuberance. In the 70S ribosome it contacts protein S13 of the 30S subunit (bridge B1b), connecting the 2 subunits; this bridge is implicated in subunit movement. Contacts the P site tRNA; the 5S rRNA and some of its associated proteins might help stabilize positioning of ribosome-bound tRNAs.</text>
</comment>
<sequence length="189" mass="21234">MSETTVEKVTPRLKEKYLSEVKGQLHEQFSYENVMLIPGLVKVVVNMGVGEAARDSKLIEGAIKDLTAITGQKPAVTKARKSIAQFKLREGQPIGAHVTLRGDRMWEFVDRLVSLALPRIRDFRGLSPKQFDGRGNYTFGLTEQVMFHEIDQDKVDRQRGMDITVVTTAQTDDEGRALLRALGFPFKEA</sequence>
<keyword evidence="12" id="KW-1185">Reference proteome</keyword>
<accession>A0A8G1XBP4</accession>
<evidence type="ECO:0000256" key="6">
    <source>
        <dbReference type="HAMAP-Rule" id="MF_01333"/>
    </source>
</evidence>
<dbReference type="InterPro" id="IPR022803">
    <property type="entry name" value="Ribosomal_uL5_dom_sf"/>
</dbReference>
<dbReference type="GO" id="GO:0006412">
    <property type="term" value="P:translation"/>
    <property type="evidence" value="ECO:0007669"/>
    <property type="project" value="UniProtKB-UniRule"/>
</dbReference>
<keyword evidence="6" id="KW-0694">RNA-binding</keyword>
<keyword evidence="2 6" id="KW-0689">Ribosomal protein</keyword>
<comment type="similarity">
    <text evidence="1 6 7">Belongs to the universal ribosomal protein uL5 family.</text>
</comment>
<dbReference type="OrthoDB" id="9806626at2"/>
<dbReference type="PROSITE" id="PS00358">
    <property type="entry name" value="RIBOSOMAL_L5"/>
    <property type="match status" value="1"/>
</dbReference>
<protein>
    <recommendedName>
        <fullName evidence="4 6">Large ribosomal subunit protein uL5</fullName>
    </recommendedName>
</protein>
<organism evidence="11 12">
    <name type="scientific">Kitasatospora cineracea</name>
    <dbReference type="NCBI Taxonomy" id="88074"/>
    <lineage>
        <taxon>Bacteria</taxon>
        <taxon>Bacillati</taxon>
        <taxon>Actinomycetota</taxon>
        <taxon>Actinomycetes</taxon>
        <taxon>Kitasatosporales</taxon>
        <taxon>Streptomycetaceae</taxon>
        <taxon>Kitasatospora</taxon>
    </lineage>
</organism>
<feature type="domain" description="Large ribosomal subunit protein uL5 C-terminal" evidence="9">
    <location>
        <begin position="93"/>
        <end position="186"/>
    </location>
</feature>
<dbReference type="NCBIfam" id="NF000585">
    <property type="entry name" value="PRK00010.1"/>
    <property type="match status" value="1"/>
</dbReference>
<gene>
    <name evidence="6" type="primary">rplE</name>
    <name evidence="11" type="ORF">EDD38_2573</name>
    <name evidence="10" type="ORF">EDD39_2082</name>
</gene>
<evidence type="ECO:0000256" key="4">
    <source>
        <dbReference type="ARBA" id="ARBA00035245"/>
    </source>
</evidence>
<keyword evidence="6" id="KW-0820">tRNA-binding</keyword>